<dbReference type="AlphaFoldDB" id="A0A1H7X5U8"/>
<dbReference type="SUPFAM" id="SSF51735">
    <property type="entry name" value="NAD(P)-binding Rossmann-fold domains"/>
    <property type="match status" value="1"/>
</dbReference>
<name>A0A1H7X5U8_9RHOB</name>
<dbReference type="GO" id="GO:0051287">
    <property type="term" value="F:NAD binding"/>
    <property type="evidence" value="ECO:0007669"/>
    <property type="project" value="InterPro"/>
</dbReference>
<feature type="transmembrane region" description="Helical" evidence="4">
    <location>
        <begin position="6"/>
        <end position="23"/>
    </location>
</feature>
<dbReference type="InterPro" id="IPR006115">
    <property type="entry name" value="6PGDH_NADP-bd"/>
</dbReference>
<reference evidence="7 8" key="1">
    <citation type="submission" date="2016-10" db="EMBL/GenBank/DDBJ databases">
        <authorList>
            <person name="de Groot N.N."/>
        </authorList>
    </citation>
    <scope>NUCLEOTIDE SEQUENCE [LARGE SCALE GENOMIC DNA]</scope>
    <source>
        <strain evidence="7 8">DSM 100674</strain>
    </source>
</reference>
<evidence type="ECO:0000256" key="1">
    <source>
        <dbReference type="ARBA" id="ARBA00023002"/>
    </source>
</evidence>
<sequence length="295" mass="30452">MTNKTIGIIGVGLMGHGIAINLVRKGWRLKYYRHAGNQPTDDLDALGATGIDGLAALAATSDVVVLCLNGSPQVEAVMLKESGVLEGLRPGSVVVDCSTAVPASTRTVAARVAAAGSRFMDAAMTRTPLEAEQGRLNLLIGADPALLDEMTPLLACFSENRFHAGKVGAGHALKLLHNFVSIGGVTLIAEAFACAKASGISAEVLVSVLQQGGGHGAALDRLAPYVLEGDPSRMKFSVANARKDLDYYGQFVRDAGSSHGVADGILGTLTALAAAGMTDRYLAEAPDAIARLSDD</sequence>
<feature type="domain" description="3-hydroxyisobutyrate dehydrogenase-like NAD-binding" evidence="6">
    <location>
        <begin position="168"/>
        <end position="279"/>
    </location>
</feature>
<dbReference type="GO" id="GO:0050661">
    <property type="term" value="F:NADP binding"/>
    <property type="evidence" value="ECO:0007669"/>
    <property type="project" value="InterPro"/>
</dbReference>
<protein>
    <submittedName>
        <fullName evidence="7">3-hydroxyisobutyrate dehydrogenase</fullName>
    </submittedName>
</protein>
<organism evidence="7 8">
    <name type="scientific">Roseovarius azorensis</name>
    <dbReference type="NCBI Taxonomy" id="1287727"/>
    <lineage>
        <taxon>Bacteria</taxon>
        <taxon>Pseudomonadati</taxon>
        <taxon>Pseudomonadota</taxon>
        <taxon>Alphaproteobacteria</taxon>
        <taxon>Rhodobacterales</taxon>
        <taxon>Roseobacteraceae</taxon>
        <taxon>Roseovarius</taxon>
    </lineage>
</organism>
<dbReference type="GO" id="GO:0016491">
    <property type="term" value="F:oxidoreductase activity"/>
    <property type="evidence" value="ECO:0007669"/>
    <property type="project" value="UniProtKB-KW"/>
</dbReference>
<keyword evidence="4" id="KW-0812">Transmembrane</keyword>
<keyword evidence="1" id="KW-0560">Oxidoreductase</keyword>
<evidence type="ECO:0000313" key="8">
    <source>
        <dbReference type="Proteomes" id="UP000199582"/>
    </source>
</evidence>
<dbReference type="SUPFAM" id="SSF48179">
    <property type="entry name" value="6-phosphogluconate dehydrogenase C-terminal domain-like"/>
    <property type="match status" value="1"/>
</dbReference>
<dbReference type="InterPro" id="IPR036291">
    <property type="entry name" value="NAD(P)-bd_dom_sf"/>
</dbReference>
<evidence type="ECO:0000256" key="2">
    <source>
        <dbReference type="ARBA" id="ARBA00023027"/>
    </source>
</evidence>
<keyword evidence="2" id="KW-0520">NAD</keyword>
<dbReference type="Pfam" id="PF14833">
    <property type="entry name" value="NAD_binding_11"/>
    <property type="match status" value="1"/>
</dbReference>
<dbReference type="PIRSF" id="PIRSF000103">
    <property type="entry name" value="HIBADH"/>
    <property type="match status" value="1"/>
</dbReference>
<feature type="domain" description="6-phosphogluconate dehydrogenase NADP-binding" evidence="5">
    <location>
        <begin position="5"/>
        <end position="164"/>
    </location>
</feature>
<dbReference type="Pfam" id="PF03446">
    <property type="entry name" value="NAD_binding_2"/>
    <property type="match status" value="1"/>
</dbReference>
<evidence type="ECO:0000256" key="4">
    <source>
        <dbReference type="SAM" id="Phobius"/>
    </source>
</evidence>
<dbReference type="Proteomes" id="UP000199582">
    <property type="component" value="Unassembled WGS sequence"/>
</dbReference>
<dbReference type="InterPro" id="IPR015815">
    <property type="entry name" value="HIBADH-related"/>
</dbReference>
<dbReference type="EMBL" id="FOAG01000018">
    <property type="protein sequence ID" value="SEM28508.1"/>
    <property type="molecule type" value="Genomic_DNA"/>
</dbReference>
<evidence type="ECO:0000313" key="7">
    <source>
        <dbReference type="EMBL" id="SEM28508.1"/>
    </source>
</evidence>
<dbReference type="OrthoDB" id="9812907at2"/>
<dbReference type="Gene3D" id="3.40.50.720">
    <property type="entry name" value="NAD(P)-binding Rossmann-like Domain"/>
    <property type="match status" value="1"/>
</dbReference>
<evidence type="ECO:0000259" key="6">
    <source>
        <dbReference type="Pfam" id="PF14833"/>
    </source>
</evidence>
<dbReference type="PANTHER" id="PTHR43060:SF15">
    <property type="entry name" value="3-HYDROXYISOBUTYRATE DEHYDROGENASE-LIKE 1, MITOCHONDRIAL-RELATED"/>
    <property type="match status" value="1"/>
</dbReference>
<dbReference type="PANTHER" id="PTHR43060">
    <property type="entry name" value="3-HYDROXYISOBUTYRATE DEHYDROGENASE-LIKE 1, MITOCHONDRIAL-RELATED"/>
    <property type="match status" value="1"/>
</dbReference>
<gene>
    <name evidence="7" type="ORF">SAMN05443999_11844</name>
</gene>
<evidence type="ECO:0000256" key="3">
    <source>
        <dbReference type="PIRSR" id="PIRSR000103-1"/>
    </source>
</evidence>
<proteinExistence type="predicted"/>
<keyword evidence="4" id="KW-0472">Membrane</keyword>
<feature type="active site" evidence="3">
    <location>
        <position position="174"/>
    </location>
</feature>
<keyword evidence="8" id="KW-1185">Reference proteome</keyword>
<evidence type="ECO:0000259" key="5">
    <source>
        <dbReference type="Pfam" id="PF03446"/>
    </source>
</evidence>
<accession>A0A1H7X5U8</accession>
<dbReference type="InterPro" id="IPR008927">
    <property type="entry name" value="6-PGluconate_DH-like_C_sf"/>
</dbReference>
<dbReference type="InterPro" id="IPR013328">
    <property type="entry name" value="6PGD_dom2"/>
</dbReference>
<dbReference type="STRING" id="1287727.SAMN05443999_11844"/>
<dbReference type="Gene3D" id="1.10.1040.10">
    <property type="entry name" value="N-(1-d-carboxylethyl)-l-norvaline Dehydrogenase, domain 2"/>
    <property type="match status" value="1"/>
</dbReference>
<keyword evidence="4" id="KW-1133">Transmembrane helix</keyword>
<dbReference type="RefSeq" id="WP_093039206.1">
    <property type="nucleotide sequence ID" value="NZ_FOAG01000018.1"/>
</dbReference>
<dbReference type="InterPro" id="IPR029154">
    <property type="entry name" value="HIBADH-like_NADP-bd"/>
</dbReference>